<dbReference type="Pfam" id="PF00153">
    <property type="entry name" value="Mito_carr"/>
    <property type="match status" value="1"/>
</dbReference>
<evidence type="ECO:0000313" key="10">
    <source>
        <dbReference type="RefSeq" id="XP_053070530.1"/>
    </source>
</evidence>
<sequence length="101" mass="11152">MGERWTFPHLLDEKRSSGLLWKYLLAGGVAGTCTQTCTAPLECLKTLMQAQSLETKNVKIISPLMEMVKEGGVISLWRGNGVNVLKIAPETAVKVWSYEQA</sequence>
<dbReference type="InterPro" id="IPR018108">
    <property type="entry name" value="MCP_transmembrane"/>
</dbReference>
<evidence type="ECO:0000256" key="8">
    <source>
        <dbReference type="RuleBase" id="RU000488"/>
    </source>
</evidence>
<feature type="repeat" description="Solcar" evidence="7">
    <location>
        <begin position="18"/>
        <end position="101"/>
    </location>
</feature>
<keyword evidence="6 7" id="KW-0472">Membrane</keyword>
<name>A0ABM3PFS9_ACIJB</name>
<evidence type="ECO:0000256" key="7">
    <source>
        <dbReference type="PROSITE-ProRule" id="PRU00282"/>
    </source>
</evidence>
<dbReference type="GeneID" id="128313948"/>
<evidence type="ECO:0000256" key="2">
    <source>
        <dbReference type="ARBA" id="ARBA00006375"/>
    </source>
</evidence>
<accession>A0ABM3PFS9</accession>
<organism evidence="9 10">
    <name type="scientific">Acinonyx jubatus</name>
    <name type="common">Cheetah</name>
    <dbReference type="NCBI Taxonomy" id="32536"/>
    <lineage>
        <taxon>Eukaryota</taxon>
        <taxon>Metazoa</taxon>
        <taxon>Chordata</taxon>
        <taxon>Craniata</taxon>
        <taxon>Vertebrata</taxon>
        <taxon>Euteleostomi</taxon>
        <taxon>Mammalia</taxon>
        <taxon>Eutheria</taxon>
        <taxon>Laurasiatheria</taxon>
        <taxon>Carnivora</taxon>
        <taxon>Feliformia</taxon>
        <taxon>Felidae</taxon>
        <taxon>Felinae</taxon>
        <taxon>Acinonyx</taxon>
    </lineage>
</organism>
<keyword evidence="3 8" id="KW-0813">Transport</keyword>
<evidence type="ECO:0000256" key="6">
    <source>
        <dbReference type="ARBA" id="ARBA00023136"/>
    </source>
</evidence>
<proteinExistence type="inferred from homology"/>
<protein>
    <submittedName>
        <fullName evidence="10">Calcium-binding mitochondrial carrier protein SCaMC-1-like isoform X2</fullName>
    </submittedName>
</protein>
<dbReference type="SUPFAM" id="SSF103506">
    <property type="entry name" value="Mitochondrial carrier"/>
    <property type="match status" value="1"/>
</dbReference>
<keyword evidence="5" id="KW-0677">Repeat</keyword>
<keyword evidence="4 7" id="KW-0812">Transmembrane</keyword>
<evidence type="ECO:0000256" key="3">
    <source>
        <dbReference type="ARBA" id="ARBA00022448"/>
    </source>
</evidence>
<dbReference type="Gene3D" id="1.50.40.10">
    <property type="entry name" value="Mitochondrial carrier domain"/>
    <property type="match status" value="1"/>
</dbReference>
<evidence type="ECO:0000313" key="9">
    <source>
        <dbReference type="Proteomes" id="UP001652583"/>
    </source>
</evidence>
<dbReference type="PANTHER" id="PTHR24089">
    <property type="entry name" value="SOLUTE CARRIER FAMILY 25"/>
    <property type="match status" value="1"/>
</dbReference>
<gene>
    <name evidence="10" type="primary">LOC128313948</name>
</gene>
<dbReference type="RefSeq" id="XP_053070530.1">
    <property type="nucleotide sequence ID" value="XM_053214555.1"/>
</dbReference>
<comment type="similarity">
    <text evidence="2 8">Belongs to the mitochondrial carrier (TC 2.A.29) family.</text>
</comment>
<dbReference type="PROSITE" id="PS50920">
    <property type="entry name" value="SOLCAR"/>
    <property type="match status" value="1"/>
</dbReference>
<evidence type="ECO:0000256" key="4">
    <source>
        <dbReference type="ARBA" id="ARBA00022692"/>
    </source>
</evidence>
<dbReference type="InterPro" id="IPR002067">
    <property type="entry name" value="MCP"/>
</dbReference>
<evidence type="ECO:0000256" key="5">
    <source>
        <dbReference type="ARBA" id="ARBA00022737"/>
    </source>
</evidence>
<reference evidence="10" key="2">
    <citation type="submission" date="2025-08" db="UniProtKB">
        <authorList>
            <consortium name="RefSeq"/>
        </authorList>
    </citation>
    <scope>IDENTIFICATION</scope>
    <source>
        <tissue evidence="10">Blood</tissue>
    </source>
</reference>
<keyword evidence="9" id="KW-1185">Reference proteome</keyword>
<evidence type="ECO:0000256" key="1">
    <source>
        <dbReference type="ARBA" id="ARBA00004141"/>
    </source>
</evidence>
<comment type="subcellular location">
    <subcellularLocation>
        <location evidence="1">Membrane</location>
        <topology evidence="1">Multi-pass membrane protein</topology>
    </subcellularLocation>
</comment>
<reference evidence="9" key="1">
    <citation type="submission" date="2025-05" db="UniProtKB">
        <authorList>
            <consortium name="RefSeq"/>
        </authorList>
    </citation>
    <scope>NUCLEOTIDE SEQUENCE [LARGE SCALE GENOMIC DNA]</scope>
</reference>
<dbReference type="Proteomes" id="UP001652583">
    <property type="component" value="Chromosome C1"/>
</dbReference>
<dbReference type="InterPro" id="IPR023395">
    <property type="entry name" value="MCP_dom_sf"/>
</dbReference>
<dbReference type="PRINTS" id="PR00926">
    <property type="entry name" value="MITOCARRIER"/>
</dbReference>